<protein>
    <submittedName>
        <fullName evidence="3">Uncharacterized protein</fullName>
    </submittedName>
</protein>
<comment type="caution">
    <text evidence="3">The sequence shown here is derived from an EMBL/GenBank/DDBJ whole genome shotgun (WGS) entry which is preliminary data.</text>
</comment>
<feature type="region of interest" description="Disordered" evidence="1">
    <location>
        <begin position="173"/>
        <end position="247"/>
    </location>
</feature>
<evidence type="ECO:0000256" key="2">
    <source>
        <dbReference type="SAM" id="Phobius"/>
    </source>
</evidence>
<reference evidence="4" key="1">
    <citation type="journal article" date="2019" name="Int. J. Syst. Evol. Microbiol.">
        <title>The Global Catalogue of Microorganisms (GCM) 10K type strain sequencing project: providing services to taxonomists for standard genome sequencing and annotation.</title>
        <authorList>
            <consortium name="The Broad Institute Genomics Platform"/>
            <consortium name="The Broad Institute Genome Sequencing Center for Infectious Disease"/>
            <person name="Wu L."/>
            <person name="Ma J."/>
        </authorList>
    </citation>
    <scope>NUCLEOTIDE SEQUENCE [LARGE SCALE GENOMIC DNA]</scope>
    <source>
        <strain evidence="4">JCM 13850</strain>
    </source>
</reference>
<sequence length="247" mass="26176">MTGMTDTPRTRMTGMLKAPRSRGMISGLLLVLLGLWGGLIPFIGPYFDFGFGSSSAWVYNTDRLVLSILPAVAVILGGLVLLVSAIRPVALVGSWLAILGGLWFVVGTTIAPLWNTSLGAPMGGQTRRIAEQLSFFQGLGAITIFLASMALGRFLVVGVREARRAGLARAERDRAAATAGAGTAGAAGTAPAGRERADGRERTDGRERADRGSTAAPEWEHQGEVRQDGRRHSAAAGQTWRVNPPRR</sequence>
<feature type="compositionally biased region" description="Basic and acidic residues" evidence="1">
    <location>
        <begin position="218"/>
        <end position="231"/>
    </location>
</feature>
<feature type="compositionally biased region" description="Basic and acidic residues" evidence="1">
    <location>
        <begin position="193"/>
        <end position="211"/>
    </location>
</feature>
<feature type="transmembrane region" description="Helical" evidence="2">
    <location>
        <begin position="64"/>
        <end position="83"/>
    </location>
</feature>
<evidence type="ECO:0000256" key="1">
    <source>
        <dbReference type="SAM" id="MobiDB-lite"/>
    </source>
</evidence>
<feature type="transmembrane region" description="Helical" evidence="2">
    <location>
        <begin position="21"/>
        <end position="44"/>
    </location>
</feature>
<dbReference type="Proteomes" id="UP001501020">
    <property type="component" value="Unassembled WGS sequence"/>
</dbReference>
<accession>A0ABP5L4A9</accession>
<gene>
    <name evidence="3" type="ORF">GCM10009727_37410</name>
</gene>
<keyword evidence="4" id="KW-1185">Reference proteome</keyword>
<feature type="transmembrane region" description="Helical" evidence="2">
    <location>
        <begin position="134"/>
        <end position="156"/>
    </location>
</feature>
<feature type="compositionally biased region" description="Low complexity" evidence="1">
    <location>
        <begin position="176"/>
        <end position="192"/>
    </location>
</feature>
<evidence type="ECO:0000313" key="3">
    <source>
        <dbReference type="EMBL" id="GAA2140379.1"/>
    </source>
</evidence>
<name>A0ABP5L4A9_9ACTN</name>
<keyword evidence="2" id="KW-1133">Transmembrane helix</keyword>
<feature type="transmembrane region" description="Helical" evidence="2">
    <location>
        <begin position="95"/>
        <end position="114"/>
    </location>
</feature>
<proteinExistence type="predicted"/>
<organism evidence="3 4">
    <name type="scientific">Actinomadura napierensis</name>
    <dbReference type="NCBI Taxonomy" id="267854"/>
    <lineage>
        <taxon>Bacteria</taxon>
        <taxon>Bacillati</taxon>
        <taxon>Actinomycetota</taxon>
        <taxon>Actinomycetes</taxon>
        <taxon>Streptosporangiales</taxon>
        <taxon>Thermomonosporaceae</taxon>
        <taxon>Actinomadura</taxon>
    </lineage>
</organism>
<keyword evidence="2" id="KW-0472">Membrane</keyword>
<keyword evidence="2" id="KW-0812">Transmembrane</keyword>
<evidence type="ECO:0000313" key="4">
    <source>
        <dbReference type="Proteomes" id="UP001501020"/>
    </source>
</evidence>
<dbReference type="EMBL" id="BAAAMR010000030">
    <property type="protein sequence ID" value="GAA2140379.1"/>
    <property type="molecule type" value="Genomic_DNA"/>
</dbReference>